<proteinExistence type="inferred from homology"/>
<dbReference type="GO" id="GO:0033539">
    <property type="term" value="P:fatty acid beta-oxidation using acyl-CoA dehydrogenase"/>
    <property type="evidence" value="ECO:0007669"/>
    <property type="project" value="TreeGrafter"/>
</dbReference>
<comment type="cofactor">
    <cofactor evidence="3">
        <name>FAD</name>
        <dbReference type="ChEBI" id="CHEBI:57692"/>
    </cofactor>
    <text evidence="3">Binds 1 FAD per dimer.</text>
</comment>
<evidence type="ECO:0000259" key="4">
    <source>
        <dbReference type="SMART" id="SM00893"/>
    </source>
</evidence>
<dbReference type="Proteomes" id="UP000182135">
    <property type="component" value="Unassembled WGS sequence"/>
</dbReference>
<dbReference type="eggNOG" id="COG2025">
    <property type="taxonomic scope" value="Bacteria"/>
</dbReference>
<dbReference type="GO" id="GO:0050660">
    <property type="term" value="F:flavin adenine dinucleotide binding"/>
    <property type="evidence" value="ECO:0007669"/>
    <property type="project" value="InterPro"/>
</dbReference>
<feature type="binding site" evidence="3">
    <location>
        <begin position="275"/>
        <end position="282"/>
    </location>
    <ligand>
        <name>FAD</name>
        <dbReference type="ChEBI" id="CHEBI:57692"/>
    </ligand>
</feature>
<evidence type="ECO:0000256" key="3">
    <source>
        <dbReference type="PIRSR" id="PIRSR000089-1"/>
    </source>
</evidence>
<dbReference type="STRING" id="1529.SAMN04487885_12834"/>
<dbReference type="SUPFAM" id="SSF52467">
    <property type="entry name" value="DHS-like NAD/FAD-binding domain"/>
    <property type="match status" value="1"/>
</dbReference>
<dbReference type="PANTHER" id="PTHR43153:SF1">
    <property type="entry name" value="ELECTRON TRANSFER FLAVOPROTEIN SUBUNIT ALPHA, MITOCHONDRIAL"/>
    <property type="match status" value="1"/>
</dbReference>
<dbReference type="InterPro" id="IPR001308">
    <property type="entry name" value="ETF_a/FixB"/>
</dbReference>
<dbReference type="GO" id="GO:0009055">
    <property type="term" value="F:electron transfer activity"/>
    <property type="evidence" value="ECO:0007669"/>
    <property type="project" value="InterPro"/>
</dbReference>
<evidence type="ECO:0000313" key="5">
    <source>
        <dbReference type="EMBL" id="SFG14112.1"/>
    </source>
</evidence>
<keyword evidence="3" id="KW-0274">FAD</keyword>
<feature type="binding site" evidence="3">
    <location>
        <begin position="258"/>
        <end position="262"/>
    </location>
    <ligand>
        <name>FAD</name>
        <dbReference type="ChEBI" id="CHEBI:57692"/>
    </ligand>
</feature>
<evidence type="ECO:0000313" key="6">
    <source>
        <dbReference type="Proteomes" id="UP000182135"/>
    </source>
</evidence>
<evidence type="ECO:0000256" key="1">
    <source>
        <dbReference type="ARBA" id="ARBA00005817"/>
    </source>
</evidence>
<name>A0A1I2PD90_9CLOT</name>
<dbReference type="EMBL" id="FOOE01000028">
    <property type="protein sequence ID" value="SFG14112.1"/>
    <property type="molecule type" value="Genomic_DNA"/>
</dbReference>
<dbReference type="PIRSF" id="PIRSF000089">
    <property type="entry name" value="Electra_flavoP_a"/>
    <property type="match status" value="1"/>
</dbReference>
<dbReference type="InterPro" id="IPR029035">
    <property type="entry name" value="DHS-like_NAD/FAD-binding_dom"/>
</dbReference>
<feature type="binding site" evidence="3">
    <location>
        <position position="296"/>
    </location>
    <ligand>
        <name>FAD</name>
        <dbReference type="ChEBI" id="CHEBI:57692"/>
    </ligand>
</feature>
<feature type="domain" description="Electron transfer flavoprotein alpha/beta-subunit N-terminal" evidence="4">
    <location>
        <begin position="10"/>
        <end position="193"/>
    </location>
</feature>
<organism evidence="5 6">
    <name type="scientific">Clostridium cadaveris</name>
    <dbReference type="NCBI Taxonomy" id="1529"/>
    <lineage>
        <taxon>Bacteria</taxon>
        <taxon>Bacillati</taxon>
        <taxon>Bacillota</taxon>
        <taxon>Clostridia</taxon>
        <taxon>Eubacteriales</taxon>
        <taxon>Clostridiaceae</taxon>
        <taxon>Clostridium</taxon>
    </lineage>
</organism>
<dbReference type="PANTHER" id="PTHR43153">
    <property type="entry name" value="ELECTRON TRANSFER FLAVOPROTEIN ALPHA"/>
    <property type="match status" value="1"/>
</dbReference>
<dbReference type="InterPro" id="IPR033947">
    <property type="entry name" value="ETF_alpha_N"/>
</dbReference>
<dbReference type="RefSeq" id="WP_027639667.1">
    <property type="nucleotide sequence ID" value="NZ_BAAACD010000036.1"/>
</dbReference>
<dbReference type="AlphaFoldDB" id="A0A1I2PD90"/>
<dbReference type="InterPro" id="IPR014731">
    <property type="entry name" value="ETF_asu_C"/>
</dbReference>
<keyword evidence="2" id="KW-0285">Flavoprotein</keyword>
<accession>A0A1I2PD90</accession>
<dbReference type="Gene3D" id="3.40.50.620">
    <property type="entry name" value="HUPs"/>
    <property type="match status" value="1"/>
</dbReference>
<dbReference type="CDD" id="cd01715">
    <property type="entry name" value="ETF_alpha"/>
    <property type="match status" value="1"/>
</dbReference>
<sequence length="333" mass="35608">MDRNIDYKNIMVYVEISDEKPVNVGLEMMTPARTIADAKGGKVIALIVDKNSSDAAEIVAESGADEIILVEAPAYNGDIYTEILENLVSKYEPAVLMIGGNQYGKEIAPRLAARFNTGCITDVIGVSVEDDGKIVWTTPMYGGTILNDVIVEESRPQIITVRSGAFKKPLKGDMVKGNILSENALYNEASVKTNIVDTVKEISETINLEEADVVVSGGRGMGSAENFSLVEEMAQLLGGVVGATRPAIEAEWVSRAHQVGQSGKIVSPKLYIACGISGATQHMSGMVGSDYIVAINKDEDAPIFEVANVGIVGNVLEVLPVMIEEIKKIKSSN</sequence>
<dbReference type="SMART" id="SM00893">
    <property type="entry name" value="ETF"/>
    <property type="match status" value="1"/>
</dbReference>
<dbReference type="Gene3D" id="3.40.50.1220">
    <property type="entry name" value="TPP-binding domain"/>
    <property type="match status" value="1"/>
</dbReference>
<protein>
    <submittedName>
        <fullName evidence="5">Electron transfer flavoprotein alpha subunit apoprotein</fullName>
    </submittedName>
</protein>
<dbReference type="InterPro" id="IPR014730">
    <property type="entry name" value="ETF_a/b_N"/>
</dbReference>
<reference evidence="5 6" key="1">
    <citation type="submission" date="2016-10" db="EMBL/GenBank/DDBJ databases">
        <authorList>
            <person name="de Groot N.N."/>
        </authorList>
    </citation>
    <scope>NUCLEOTIDE SEQUENCE [LARGE SCALE GENOMIC DNA]</scope>
    <source>
        <strain evidence="5 6">NLAE-zl-G419</strain>
    </source>
</reference>
<feature type="binding site" evidence="3">
    <location>
        <begin position="244"/>
        <end position="245"/>
    </location>
    <ligand>
        <name>FAD</name>
        <dbReference type="ChEBI" id="CHEBI:57692"/>
    </ligand>
</feature>
<dbReference type="SUPFAM" id="SSF52402">
    <property type="entry name" value="Adenine nucleotide alpha hydrolases-like"/>
    <property type="match status" value="1"/>
</dbReference>
<gene>
    <name evidence="5" type="ORF">SAMN04487885_12834</name>
</gene>
<dbReference type="Pfam" id="PF00766">
    <property type="entry name" value="ETF_alpha"/>
    <property type="match status" value="1"/>
</dbReference>
<comment type="similarity">
    <text evidence="1">Belongs to the ETF alpha-subunit/FixB family.</text>
</comment>
<keyword evidence="6" id="KW-1185">Reference proteome</keyword>
<dbReference type="InterPro" id="IPR014729">
    <property type="entry name" value="Rossmann-like_a/b/a_fold"/>
</dbReference>
<evidence type="ECO:0000256" key="2">
    <source>
        <dbReference type="ARBA" id="ARBA00022630"/>
    </source>
</evidence>
<feature type="binding site" evidence="3">
    <location>
        <position position="219"/>
    </location>
    <ligand>
        <name>FAD</name>
        <dbReference type="ChEBI" id="CHEBI:57692"/>
    </ligand>
</feature>
<dbReference type="Pfam" id="PF01012">
    <property type="entry name" value="ETF"/>
    <property type="match status" value="1"/>
</dbReference>
<dbReference type="OrthoDB" id="9770286at2"/>